<dbReference type="EMBL" id="JAINDJ010000008">
    <property type="protein sequence ID" value="KAG9440207.1"/>
    <property type="molecule type" value="Genomic_DNA"/>
</dbReference>
<proteinExistence type="predicted"/>
<accession>A0AAV7DXH3</accession>
<evidence type="ECO:0000313" key="1">
    <source>
        <dbReference type="EMBL" id="KAG9440207.1"/>
    </source>
</evidence>
<dbReference type="PANTHER" id="PTHR33144">
    <property type="entry name" value="OS10G0409366 PROTEIN-RELATED"/>
    <property type="match status" value="1"/>
</dbReference>
<sequence>MWIYFPLNIKWESQALGVFDDILNERYVFRYVEGDALVPDEVMKNICKRSLRLMVKNWRRNLKKKYDKKDEEARKICPDSRLTQAEWELLMKYWAKPKVIESFKINKINRSHLQMTHTLGSKSIARHYVEERKRLGDDSTVLGSYLSAHRKKDGSYSNDYTRENCVETRQTLESRCTCNRKWEIAFAWNKLKQSDEHCCRFFWKVYMNIAANVFLHDSA</sequence>
<reference evidence="1 2" key="1">
    <citation type="submission" date="2021-07" db="EMBL/GenBank/DDBJ databases">
        <title>The Aristolochia fimbriata genome: insights into angiosperm evolution, floral development and chemical biosynthesis.</title>
        <authorList>
            <person name="Jiao Y."/>
        </authorList>
    </citation>
    <scope>NUCLEOTIDE SEQUENCE [LARGE SCALE GENOMIC DNA]</scope>
    <source>
        <strain evidence="1">IBCAS-2021</strain>
        <tissue evidence="1">Leaf</tissue>
    </source>
</reference>
<dbReference type="Proteomes" id="UP000825729">
    <property type="component" value="Unassembled WGS sequence"/>
</dbReference>
<keyword evidence="2" id="KW-1185">Reference proteome</keyword>
<gene>
    <name evidence="1" type="ORF">H6P81_020372</name>
</gene>
<dbReference type="PANTHER" id="PTHR33144:SF25">
    <property type="entry name" value="DUF4216 DOMAIN-CONTAINING PROTEIN"/>
    <property type="match status" value="1"/>
</dbReference>
<comment type="caution">
    <text evidence="1">The sequence shown here is derived from an EMBL/GenBank/DDBJ whole genome shotgun (WGS) entry which is preliminary data.</text>
</comment>
<dbReference type="InterPro" id="IPR004252">
    <property type="entry name" value="Probable_transposase_24"/>
</dbReference>
<organism evidence="1 2">
    <name type="scientific">Aristolochia fimbriata</name>
    <name type="common">White veined hardy Dutchman's pipe vine</name>
    <dbReference type="NCBI Taxonomy" id="158543"/>
    <lineage>
        <taxon>Eukaryota</taxon>
        <taxon>Viridiplantae</taxon>
        <taxon>Streptophyta</taxon>
        <taxon>Embryophyta</taxon>
        <taxon>Tracheophyta</taxon>
        <taxon>Spermatophyta</taxon>
        <taxon>Magnoliopsida</taxon>
        <taxon>Magnoliidae</taxon>
        <taxon>Piperales</taxon>
        <taxon>Aristolochiaceae</taxon>
        <taxon>Aristolochia</taxon>
    </lineage>
</organism>
<name>A0AAV7DXH3_ARIFI</name>
<protein>
    <submittedName>
        <fullName evidence="1">Uncharacterized protein</fullName>
    </submittedName>
</protein>
<dbReference type="AlphaFoldDB" id="A0AAV7DXH3"/>
<evidence type="ECO:0000313" key="2">
    <source>
        <dbReference type="Proteomes" id="UP000825729"/>
    </source>
</evidence>
<dbReference type="Pfam" id="PF03004">
    <property type="entry name" value="Transposase_24"/>
    <property type="match status" value="1"/>
</dbReference>